<evidence type="ECO:0000256" key="1">
    <source>
        <dbReference type="SAM" id="MobiDB-lite"/>
    </source>
</evidence>
<name>A0A168JPQ5_CORDF</name>
<feature type="region of interest" description="Disordered" evidence="1">
    <location>
        <begin position="185"/>
        <end position="209"/>
    </location>
</feature>
<feature type="region of interest" description="Disordered" evidence="1">
    <location>
        <begin position="271"/>
        <end position="292"/>
    </location>
</feature>
<feature type="chain" id="PRO_5007898191" evidence="2">
    <location>
        <begin position="22"/>
        <end position="336"/>
    </location>
</feature>
<keyword evidence="2" id="KW-0732">Signal</keyword>
<evidence type="ECO:0000313" key="3">
    <source>
        <dbReference type="EMBL" id="OAA80711.1"/>
    </source>
</evidence>
<comment type="caution">
    <text evidence="3">The sequence shown here is derived from an EMBL/GenBank/DDBJ whole genome shotgun (WGS) entry which is preliminary data.</text>
</comment>
<evidence type="ECO:0000256" key="2">
    <source>
        <dbReference type="SAM" id="SignalP"/>
    </source>
</evidence>
<proteinExistence type="predicted"/>
<organism evidence="3 4">
    <name type="scientific">Akanthomyces lecanii RCEF 1005</name>
    <dbReference type="NCBI Taxonomy" id="1081108"/>
    <lineage>
        <taxon>Eukaryota</taxon>
        <taxon>Fungi</taxon>
        <taxon>Dikarya</taxon>
        <taxon>Ascomycota</taxon>
        <taxon>Pezizomycotina</taxon>
        <taxon>Sordariomycetes</taxon>
        <taxon>Hypocreomycetidae</taxon>
        <taxon>Hypocreales</taxon>
        <taxon>Cordycipitaceae</taxon>
        <taxon>Akanthomyces</taxon>
        <taxon>Cordyceps confragosa</taxon>
    </lineage>
</organism>
<protein>
    <submittedName>
        <fullName evidence="3">Uncharacterized protein</fullName>
    </submittedName>
</protein>
<gene>
    <name evidence="3" type="ORF">LEL_00256</name>
</gene>
<sequence length="336" mass="35675">MHQYSLTLLASALLYSHGVVAAEFAQLAIEWCLDHPDAEGGYAQCVSKVVCKPPGQTSGTGPDSVACVSYGECDCSRFENKDSDEYFQCISNSNCAACTSPDITPVPSTSSIYELETLAPGTYTLTYDGTTKTAVVPPPTATITDLTTVTVVSAYTMTVTESPTARTTLIQTPTYKTTTSILATQTTEDPTARTTLTQSPSYKTTTSSIATQTTANVTESTAPTSTAPPLCPSYCDCEPKYGDTDAYEACLQQPECAGCGIPFPPLPDPIPEPTATSCQNSTTKPAPQPTPSCAAWCDCSKIADKSSNAYFQCVTDPNCERCLIGGRRSGRRSYRN</sequence>
<feature type="compositionally biased region" description="Polar residues" evidence="1">
    <location>
        <begin position="185"/>
        <end position="203"/>
    </location>
</feature>
<feature type="compositionally biased region" description="Polar residues" evidence="1">
    <location>
        <begin position="274"/>
        <end position="285"/>
    </location>
</feature>
<keyword evidence="4" id="KW-1185">Reference proteome</keyword>
<accession>A0A168JPQ5</accession>
<dbReference type="AlphaFoldDB" id="A0A168JPQ5"/>
<dbReference type="Proteomes" id="UP000076881">
    <property type="component" value="Unassembled WGS sequence"/>
</dbReference>
<dbReference type="OrthoDB" id="4870759at2759"/>
<reference evidence="3 4" key="1">
    <citation type="journal article" date="2016" name="Genome Biol. Evol.">
        <title>Divergent and convergent evolution of fungal pathogenicity.</title>
        <authorList>
            <person name="Shang Y."/>
            <person name="Xiao G."/>
            <person name="Zheng P."/>
            <person name="Cen K."/>
            <person name="Zhan S."/>
            <person name="Wang C."/>
        </authorList>
    </citation>
    <scope>NUCLEOTIDE SEQUENCE [LARGE SCALE GENOMIC DNA]</scope>
    <source>
        <strain evidence="3 4">RCEF 1005</strain>
    </source>
</reference>
<feature type="signal peptide" evidence="2">
    <location>
        <begin position="1"/>
        <end position="21"/>
    </location>
</feature>
<evidence type="ECO:0000313" key="4">
    <source>
        <dbReference type="Proteomes" id="UP000076881"/>
    </source>
</evidence>
<dbReference type="EMBL" id="AZHF01000001">
    <property type="protein sequence ID" value="OAA80711.1"/>
    <property type="molecule type" value="Genomic_DNA"/>
</dbReference>